<evidence type="ECO:0000313" key="2">
    <source>
        <dbReference type="EMBL" id="GAA3907608.1"/>
    </source>
</evidence>
<dbReference type="SUPFAM" id="SSF141371">
    <property type="entry name" value="PilZ domain-like"/>
    <property type="match status" value="1"/>
</dbReference>
<sequence>MTSPTFKTCESVVGGTSGGIEWEFVMPAFGKKIDGPTGRRRNVRQDVVLAASALTIDRSRTVLVEDVSAEGAKLRGRDLPGKGSQILFQLGKWEVFASVVWNGRDECGITFDERLDDERIGRLEREAHWGEVMGIG</sequence>
<gene>
    <name evidence="2" type="ORF">GCM10022276_27550</name>
</gene>
<dbReference type="Pfam" id="PF07238">
    <property type="entry name" value="PilZ"/>
    <property type="match status" value="1"/>
</dbReference>
<accession>A0ABP7LWY9</accession>
<dbReference type="Proteomes" id="UP001500827">
    <property type="component" value="Unassembled WGS sequence"/>
</dbReference>
<feature type="domain" description="PilZ" evidence="1">
    <location>
        <begin position="39"/>
        <end position="125"/>
    </location>
</feature>
<dbReference type="InterPro" id="IPR009875">
    <property type="entry name" value="PilZ_domain"/>
</dbReference>
<name>A0ABP7LWY9_9SPHN</name>
<organism evidence="2 3">
    <name type="scientific">Sphingomonas limnosediminicola</name>
    <dbReference type="NCBI Taxonomy" id="940133"/>
    <lineage>
        <taxon>Bacteria</taxon>
        <taxon>Pseudomonadati</taxon>
        <taxon>Pseudomonadota</taxon>
        <taxon>Alphaproteobacteria</taxon>
        <taxon>Sphingomonadales</taxon>
        <taxon>Sphingomonadaceae</taxon>
        <taxon>Sphingomonas</taxon>
    </lineage>
</organism>
<evidence type="ECO:0000259" key="1">
    <source>
        <dbReference type="Pfam" id="PF07238"/>
    </source>
</evidence>
<proteinExistence type="predicted"/>
<evidence type="ECO:0000313" key="3">
    <source>
        <dbReference type="Proteomes" id="UP001500827"/>
    </source>
</evidence>
<keyword evidence="3" id="KW-1185">Reference proteome</keyword>
<reference evidence="3" key="1">
    <citation type="journal article" date="2019" name="Int. J. Syst. Evol. Microbiol.">
        <title>The Global Catalogue of Microorganisms (GCM) 10K type strain sequencing project: providing services to taxonomists for standard genome sequencing and annotation.</title>
        <authorList>
            <consortium name="The Broad Institute Genomics Platform"/>
            <consortium name="The Broad Institute Genome Sequencing Center for Infectious Disease"/>
            <person name="Wu L."/>
            <person name="Ma J."/>
        </authorList>
    </citation>
    <scope>NUCLEOTIDE SEQUENCE [LARGE SCALE GENOMIC DNA]</scope>
    <source>
        <strain evidence="3">JCM 17543</strain>
    </source>
</reference>
<dbReference type="EMBL" id="BAABBM010000001">
    <property type="protein sequence ID" value="GAA3907608.1"/>
    <property type="molecule type" value="Genomic_DNA"/>
</dbReference>
<protein>
    <recommendedName>
        <fullName evidence="1">PilZ domain-containing protein</fullName>
    </recommendedName>
</protein>
<comment type="caution">
    <text evidence="2">The sequence shown here is derived from an EMBL/GenBank/DDBJ whole genome shotgun (WGS) entry which is preliminary data.</text>
</comment>